<feature type="compositionally biased region" description="Polar residues" evidence="1">
    <location>
        <begin position="1380"/>
        <end position="1395"/>
    </location>
</feature>
<keyword evidence="2" id="KW-0472">Membrane</keyword>
<dbReference type="OrthoDB" id="278776at2759"/>
<evidence type="ECO:0000313" key="4">
    <source>
        <dbReference type="Proteomes" id="UP000674179"/>
    </source>
</evidence>
<reference evidence="3 4" key="1">
    <citation type="submission" date="2021-02" db="EMBL/GenBank/DDBJ databases">
        <title>Leishmania (Mundinia) enrietti genome sequencing and assembly.</title>
        <authorList>
            <person name="Almutairi H."/>
            <person name="Gatherer D."/>
        </authorList>
    </citation>
    <scope>NUCLEOTIDE SEQUENCE [LARGE SCALE GENOMIC DNA]</scope>
    <source>
        <strain evidence="3">CUR178</strain>
    </source>
</reference>
<sequence length="1395" mass="152226">MEHAPSSDVAEKAPFSYARRSCIVRSSPSVADVARAAAAADLHSTETRAFCPPACPGSIERSANAGTASVVRGDARLCSHAETGAAQNSITFQMPLLRASQCPAAALPRVKVDSVPKCLRPLRHVRSARAWNAIAAGCVAEAKQLSEVDGDVVAKAASIILGGDAFRGLVLLESYVIATCTVLHEHHEGAISGALCVERHHAVMLEWLLHRAQSSADRSLQTSRCGVDPMRVTEAVMRRVVLQSMQLMDMVEMQRWYTAAVMLCTLGETHDESSSSRKGRKSTRSGKTKTGTSTSYSGGMGCCQSSLSLFAGFRQRWAAERSSSGSSAITSASLGRDTTAESAAAAPAADASLVSDGYEAPSNLWFRYFFALCETMPADEPLATKLSRQSTPPSKACDRDPTPRTPPTTTLTAPSTSAVTEGNSGSCPTESGGGRPPENLARTRLSFKERRGRCIARERPLQDNCENEGSRCFRTLPPAPRAVPAWASAALRPLDQEETASLLLSHCAEWDVFFITAVTAFQTQHYRTCMIAASRFLHWAEKIGMMAQSIEASHHRADALPMAGDAGDEAGPLPSHYCQATYSAARQSSVPHLADAPGLQEYQGRLALLVRARSSLQVGERLQFGKDVVTLLDYAEDSLSYHVGCSLALFGLPLPAARETVTMATANFTRVGAEVTPTATQAVSFGFFSTAVQRYLYVLTESVHALTLLQLGMVEPAMRVAKAALDRAKALRVRGNSAAEVDKDDALLLETLRSVVVIAATALEDATSVLEVTLSPHLLAYIAVSPAFFGGLCAGGIRVKAQSEAHRLLYPSKLPLYVSTRQMIPFHMNRAVYLHHAGQLRGAWDDACCAVAAVDEVVGSVEFAFSDCFPLRVYYFAFHAGFELLEALLSEDLEAAKACLSNPTDRVAVDRKDATLQENETLSEEILHINHDIVRRMMYFYPRSRLTELCQVLLSIMCGERDFLRQAVLLSDRYPHSPAAQNLLTVALYFDHHIPEAVDSAAKNLQAFPHSREIIRVHRMLQKKCVVYRFDYRGVLPTLYRPGLAGDRVTKRKALLILLLVANLGLVCLTVFMNVPYAVHLSEEMKILAVRMQLPSLVPLFLAAIFFVHSIVAATSTENLISTALTDLFFVNSVLNRALFCLRCIPLVNVVNALLVSFAGNNFLLESGSTTFVLYFCLTMLFVPFTTRVWFLPSIDEPDVDVMSWLALLSVDTVMAFVVVVPHIVLAVLEPYLFLIFYFYAPTPRPGSEKGDSLPSSSMRRRLLLHAHYGQSMAPRFKVGSGSCYLYIRCLKWLYYRSHSSMETRYLAESQLEAESFRVFPMIEGEEAEVLFSHVPLTPLCAALTSTELEPPVGSSPGGSVTGSLDRDAYASKDHLPARANNSVRDQGTTFSTCP</sequence>
<protein>
    <submittedName>
        <fullName evidence="3">Uncharacterized protein</fullName>
    </submittedName>
</protein>
<organism evidence="3 4">
    <name type="scientific">Leishmania enriettii</name>
    <dbReference type="NCBI Taxonomy" id="5663"/>
    <lineage>
        <taxon>Eukaryota</taxon>
        <taxon>Discoba</taxon>
        <taxon>Euglenozoa</taxon>
        <taxon>Kinetoplastea</taxon>
        <taxon>Metakinetoplastina</taxon>
        <taxon>Trypanosomatida</taxon>
        <taxon>Trypanosomatidae</taxon>
        <taxon>Leishmaniinae</taxon>
        <taxon>Leishmania</taxon>
    </lineage>
</organism>
<feature type="transmembrane region" description="Helical" evidence="2">
    <location>
        <begin position="1172"/>
        <end position="1193"/>
    </location>
</feature>
<accession>A0A836H2Z1</accession>
<feature type="region of interest" description="Disordered" evidence="1">
    <location>
        <begin position="1376"/>
        <end position="1395"/>
    </location>
</feature>
<keyword evidence="2" id="KW-1133">Transmembrane helix</keyword>
<feature type="region of interest" description="Disordered" evidence="1">
    <location>
        <begin position="270"/>
        <end position="296"/>
    </location>
</feature>
<feature type="compositionally biased region" description="Low complexity" evidence="1">
    <location>
        <begin position="407"/>
        <end position="420"/>
    </location>
</feature>
<feature type="transmembrane region" description="Helical" evidence="2">
    <location>
        <begin position="1213"/>
        <end position="1240"/>
    </location>
</feature>
<keyword evidence="2" id="KW-0812">Transmembrane</keyword>
<evidence type="ECO:0000313" key="3">
    <source>
        <dbReference type="EMBL" id="KAG5476625.1"/>
    </source>
</evidence>
<comment type="caution">
    <text evidence="3">The sequence shown here is derived from an EMBL/GenBank/DDBJ whole genome shotgun (WGS) entry which is preliminary data.</text>
</comment>
<dbReference type="GeneID" id="94171035"/>
<feature type="transmembrane region" description="Helical" evidence="2">
    <location>
        <begin position="1054"/>
        <end position="1075"/>
    </location>
</feature>
<proteinExistence type="predicted"/>
<dbReference type="RefSeq" id="XP_067692091.1">
    <property type="nucleotide sequence ID" value="XM_067835525.1"/>
</dbReference>
<dbReference type="EMBL" id="JAFHKP010000026">
    <property type="protein sequence ID" value="KAG5476625.1"/>
    <property type="molecule type" value="Genomic_DNA"/>
</dbReference>
<feature type="transmembrane region" description="Helical" evidence="2">
    <location>
        <begin position="1137"/>
        <end position="1160"/>
    </location>
</feature>
<dbReference type="KEGG" id="lenr:94171035"/>
<name>A0A836H2Z1_LEIEN</name>
<dbReference type="Proteomes" id="UP000674179">
    <property type="component" value="Chromosome 26"/>
</dbReference>
<feature type="region of interest" description="Disordered" evidence="1">
    <location>
        <begin position="384"/>
        <end position="440"/>
    </location>
</feature>
<feature type="transmembrane region" description="Helical" evidence="2">
    <location>
        <begin position="1096"/>
        <end position="1117"/>
    </location>
</feature>
<keyword evidence="4" id="KW-1185">Reference proteome</keyword>
<evidence type="ECO:0000256" key="1">
    <source>
        <dbReference type="SAM" id="MobiDB-lite"/>
    </source>
</evidence>
<evidence type="ECO:0000256" key="2">
    <source>
        <dbReference type="SAM" id="Phobius"/>
    </source>
</evidence>
<gene>
    <name evidence="3" type="ORF">CUR178_03797</name>
</gene>
<feature type="compositionally biased region" description="Basic residues" evidence="1">
    <location>
        <begin position="277"/>
        <end position="287"/>
    </location>
</feature>